<keyword evidence="2" id="KW-1185">Reference proteome</keyword>
<name>A0A9D5HVJ4_9LILI</name>
<accession>A0A9D5HVJ4</accession>
<reference evidence="1" key="1">
    <citation type="submission" date="2021-03" db="EMBL/GenBank/DDBJ databases">
        <authorList>
            <person name="Li Z."/>
            <person name="Yang C."/>
        </authorList>
    </citation>
    <scope>NUCLEOTIDE SEQUENCE</scope>
    <source>
        <strain evidence="1">Dzin_1.0</strain>
        <tissue evidence="1">Leaf</tissue>
    </source>
</reference>
<sequence length="128" mass="14147">MAGDKTSIAVDQRERFPTSLFFQPSPSCLNRISEAMNEETNRKKLDVESQTENNPILRISVLEAMRSGPSLVKQTSQKMSCLCSPTKHVGSFRCRLHRSTSNFASRSYGSGLSELVDKATSVSESNEA</sequence>
<dbReference type="EMBL" id="JAGGNH010000001">
    <property type="protein sequence ID" value="KAJ0989716.1"/>
    <property type="molecule type" value="Genomic_DNA"/>
</dbReference>
<gene>
    <name evidence="1" type="ORF">J5N97_008072</name>
</gene>
<protein>
    <submittedName>
        <fullName evidence="1">Uncharacterized protein</fullName>
    </submittedName>
</protein>
<evidence type="ECO:0000313" key="2">
    <source>
        <dbReference type="Proteomes" id="UP001085076"/>
    </source>
</evidence>
<reference evidence="1" key="2">
    <citation type="journal article" date="2022" name="Hortic Res">
        <title>The genome of Dioscorea zingiberensis sheds light on the biosynthesis, origin and evolution of the medicinally important diosgenin saponins.</title>
        <authorList>
            <person name="Li Y."/>
            <person name="Tan C."/>
            <person name="Li Z."/>
            <person name="Guo J."/>
            <person name="Li S."/>
            <person name="Chen X."/>
            <person name="Wang C."/>
            <person name="Dai X."/>
            <person name="Yang H."/>
            <person name="Song W."/>
            <person name="Hou L."/>
            <person name="Xu J."/>
            <person name="Tong Z."/>
            <person name="Xu A."/>
            <person name="Yuan X."/>
            <person name="Wang W."/>
            <person name="Yang Q."/>
            <person name="Chen L."/>
            <person name="Sun Z."/>
            <person name="Wang K."/>
            <person name="Pan B."/>
            <person name="Chen J."/>
            <person name="Bao Y."/>
            <person name="Liu F."/>
            <person name="Qi X."/>
            <person name="Gang D.R."/>
            <person name="Wen J."/>
            <person name="Li J."/>
        </authorList>
    </citation>
    <scope>NUCLEOTIDE SEQUENCE</scope>
    <source>
        <strain evidence="1">Dzin_1.0</strain>
    </source>
</reference>
<dbReference type="PANTHER" id="PTHR33132:SF135">
    <property type="entry name" value="OS02G0799700 PROTEIN"/>
    <property type="match status" value="1"/>
</dbReference>
<dbReference type="Proteomes" id="UP001085076">
    <property type="component" value="Miscellaneous, Linkage group lg01"/>
</dbReference>
<dbReference type="AlphaFoldDB" id="A0A9D5HVJ4"/>
<proteinExistence type="predicted"/>
<evidence type="ECO:0000313" key="1">
    <source>
        <dbReference type="EMBL" id="KAJ0989716.1"/>
    </source>
</evidence>
<organism evidence="1 2">
    <name type="scientific">Dioscorea zingiberensis</name>
    <dbReference type="NCBI Taxonomy" id="325984"/>
    <lineage>
        <taxon>Eukaryota</taxon>
        <taxon>Viridiplantae</taxon>
        <taxon>Streptophyta</taxon>
        <taxon>Embryophyta</taxon>
        <taxon>Tracheophyta</taxon>
        <taxon>Spermatophyta</taxon>
        <taxon>Magnoliopsida</taxon>
        <taxon>Liliopsida</taxon>
        <taxon>Dioscoreales</taxon>
        <taxon>Dioscoreaceae</taxon>
        <taxon>Dioscorea</taxon>
    </lineage>
</organism>
<dbReference type="OrthoDB" id="1932391at2759"/>
<dbReference type="PANTHER" id="PTHR33132">
    <property type="entry name" value="OSJNBB0118P14.9 PROTEIN"/>
    <property type="match status" value="1"/>
</dbReference>
<comment type="caution">
    <text evidence="1">The sequence shown here is derived from an EMBL/GenBank/DDBJ whole genome shotgun (WGS) entry which is preliminary data.</text>
</comment>